<organism evidence="1 2">
    <name type="scientific">Nocardioides aurantiacus</name>
    <dbReference type="NCBI Taxonomy" id="86796"/>
    <lineage>
        <taxon>Bacteria</taxon>
        <taxon>Bacillati</taxon>
        <taxon>Actinomycetota</taxon>
        <taxon>Actinomycetes</taxon>
        <taxon>Propionibacteriales</taxon>
        <taxon>Nocardioidaceae</taxon>
        <taxon>Nocardioides</taxon>
    </lineage>
</organism>
<comment type="caution">
    <text evidence="1">The sequence shown here is derived from an EMBL/GenBank/DDBJ whole genome shotgun (WGS) entry which is preliminary data.</text>
</comment>
<reference evidence="1 2" key="1">
    <citation type="submission" date="2018-11" db="EMBL/GenBank/DDBJ databases">
        <title>Sequencing the genomes of 1000 actinobacteria strains.</title>
        <authorList>
            <person name="Klenk H.-P."/>
        </authorList>
    </citation>
    <scope>NUCLEOTIDE SEQUENCE [LARGE SCALE GENOMIC DNA]</scope>
    <source>
        <strain evidence="1 2">DSM 12652</strain>
    </source>
</reference>
<keyword evidence="2" id="KW-1185">Reference proteome</keyword>
<gene>
    <name evidence="1" type="ORF">EDD33_1813</name>
</gene>
<accession>A0A3N2CU21</accession>
<dbReference type="AlphaFoldDB" id="A0A3N2CU21"/>
<evidence type="ECO:0000313" key="2">
    <source>
        <dbReference type="Proteomes" id="UP000281738"/>
    </source>
</evidence>
<dbReference type="EMBL" id="RKHO01000001">
    <property type="protein sequence ID" value="ROR90956.1"/>
    <property type="molecule type" value="Genomic_DNA"/>
</dbReference>
<proteinExistence type="predicted"/>
<protein>
    <submittedName>
        <fullName evidence="1">Uncharacterized protein</fullName>
    </submittedName>
</protein>
<evidence type="ECO:0000313" key="1">
    <source>
        <dbReference type="EMBL" id="ROR90956.1"/>
    </source>
</evidence>
<name>A0A3N2CU21_9ACTN</name>
<dbReference type="Proteomes" id="UP000281738">
    <property type="component" value="Unassembled WGS sequence"/>
</dbReference>
<sequence>MGHRASDANSFQSKFEISDVAAREASISRTRYGAPAVLNYV</sequence>